<dbReference type="Gramene" id="ESW19859">
    <property type="protein sequence ID" value="ESW19859"/>
    <property type="gene ID" value="PHAVU_006G161300g"/>
</dbReference>
<protein>
    <submittedName>
        <fullName evidence="2">Uncharacterized protein</fullName>
    </submittedName>
</protein>
<keyword evidence="3" id="KW-1185">Reference proteome</keyword>
<name>V7BPG3_PHAVU</name>
<evidence type="ECO:0000256" key="1">
    <source>
        <dbReference type="SAM" id="MobiDB-lite"/>
    </source>
</evidence>
<accession>V7BPG3</accession>
<reference evidence="3" key="1">
    <citation type="journal article" date="2014" name="Nat. Genet.">
        <title>A reference genome for common bean and genome-wide analysis of dual domestications.</title>
        <authorList>
            <person name="Schmutz J."/>
            <person name="McClean P.E."/>
            <person name="Mamidi S."/>
            <person name="Wu G.A."/>
            <person name="Cannon S.B."/>
            <person name="Grimwood J."/>
            <person name="Jenkins J."/>
            <person name="Shu S."/>
            <person name="Song Q."/>
            <person name="Chavarro C."/>
            <person name="Torres-Torres M."/>
            <person name="Geffroy V."/>
            <person name="Moghaddam S.M."/>
            <person name="Gao D."/>
            <person name="Abernathy B."/>
            <person name="Barry K."/>
            <person name="Blair M."/>
            <person name="Brick M.A."/>
            <person name="Chovatia M."/>
            <person name="Gepts P."/>
            <person name="Goodstein D.M."/>
            <person name="Gonzales M."/>
            <person name="Hellsten U."/>
            <person name="Hyten D.L."/>
            <person name="Jia G."/>
            <person name="Kelly J.D."/>
            <person name="Kudrna D."/>
            <person name="Lee R."/>
            <person name="Richard M.M."/>
            <person name="Miklas P.N."/>
            <person name="Osorno J.M."/>
            <person name="Rodrigues J."/>
            <person name="Thareau V."/>
            <person name="Urrea C.A."/>
            <person name="Wang M."/>
            <person name="Yu Y."/>
            <person name="Zhang M."/>
            <person name="Wing R.A."/>
            <person name="Cregan P.B."/>
            <person name="Rokhsar D.S."/>
            <person name="Jackson S.A."/>
        </authorList>
    </citation>
    <scope>NUCLEOTIDE SEQUENCE [LARGE SCALE GENOMIC DNA]</scope>
    <source>
        <strain evidence="3">cv. G19833</strain>
    </source>
</reference>
<dbReference type="Proteomes" id="UP000000226">
    <property type="component" value="Chromosome 6"/>
</dbReference>
<dbReference type="EMBL" id="CM002293">
    <property type="protein sequence ID" value="ESW19859.1"/>
    <property type="molecule type" value="Genomic_DNA"/>
</dbReference>
<organism evidence="2 3">
    <name type="scientific">Phaseolus vulgaris</name>
    <name type="common">Kidney bean</name>
    <name type="synonym">French bean</name>
    <dbReference type="NCBI Taxonomy" id="3885"/>
    <lineage>
        <taxon>Eukaryota</taxon>
        <taxon>Viridiplantae</taxon>
        <taxon>Streptophyta</taxon>
        <taxon>Embryophyta</taxon>
        <taxon>Tracheophyta</taxon>
        <taxon>Spermatophyta</taxon>
        <taxon>Magnoliopsida</taxon>
        <taxon>eudicotyledons</taxon>
        <taxon>Gunneridae</taxon>
        <taxon>Pentapetalae</taxon>
        <taxon>rosids</taxon>
        <taxon>fabids</taxon>
        <taxon>Fabales</taxon>
        <taxon>Fabaceae</taxon>
        <taxon>Papilionoideae</taxon>
        <taxon>50 kb inversion clade</taxon>
        <taxon>NPAAA clade</taxon>
        <taxon>indigoferoid/millettioid clade</taxon>
        <taxon>Phaseoleae</taxon>
        <taxon>Phaseolus</taxon>
    </lineage>
</organism>
<feature type="region of interest" description="Disordered" evidence="1">
    <location>
        <begin position="1"/>
        <end position="51"/>
    </location>
</feature>
<dbReference type="AlphaFoldDB" id="V7BPG3"/>
<gene>
    <name evidence="2" type="ORF">PHAVU_006G161300g</name>
</gene>
<proteinExistence type="predicted"/>
<feature type="compositionally biased region" description="Basic and acidic residues" evidence="1">
    <location>
        <begin position="1"/>
        <end position="14"/>
    </location>
</feature>
<sequence length="73" mass="8398">MEVREEGLNEEKKYVTNQENMILQSPLKKLPRTEGGPGHEHGNSGGPGGDTNYKWEQILAMNETLVWYRKVKR</sequence>
<evidence type="ECO:0000313" key="3">
    <source>
        <dbReference type="Proteomes" id="UP000000226"/>
    </source>
</evidence>
<evidence type="ECO:0000313" key="2">
    <source>
        <dbReference type="EMBL" id="ESW19859.1"/>
    </source>
</evidence>